<evidence type="ECO:0000313" key="2">
    <source>
        <dbReference type="Proteomes" id="UP000180057"/>
    </source>
</evidence>
<gene>
    <name evidence="1" type="ORF">BKP45_15655</name>
</gene>
<organism evidence="1 2">
    <name type="scientific">Anaerobacillus alkalidiazotrophicus</name>
    <dbReference type="NCBI Taxonomy" id="472963"/>
    <lineage>
        <taxon>Bacteria</taxon>
        <taxon>Bacillati</taxon>
        <taxon>Bacillota</taxon>
        <taxon>Bacilli</taxon>
        <taxon>Bacillales</taxon>
        <taxon>Bacillaceae</taxon>
        <taxon>Anaerobacillus</taxon>
    </lineage>
</organism>
<keyword evidence="2" id="KW-1185">Reference proteome</keyword>
<dbReference type="AlphaFoldDB" id="A0A1S2M1V1"/>
<comment type="caution">
    <text evidence="1">The sequence shown here is derived from an EMBL/GenBank/DDBJ whole genome shotgun (WGS) entry which is preliminary data.</text>
</comment>
<sequence>MVKKSRKLVLSPIIFILLFFIHFIHSYEERVGATFEKTNTLGISSIYSVKQAVNQDAFDLFIKKEFSDIALKIGDRKKSILAMYGKPNEVGSYEGGFFYDYDKVTFIVNPETDIIVAIVKKLQESDLLRTNVIDQLGEPDNEELDPMDGFWTIRYHKKDLQLIFESETKNNAIRYIWMRRLL</sequence>
<protein>
    <recommendedName>
        <fullName evidence="3">DUF4309 domain-containing protein</fullName>
    </recommendedName>
</protein>
<dbReference type="Proteomes" id="UP000180057">
    <property type="component" value="Unassembled WGS sequence"/>
</dbReference>
<accession>A0A1S2M1V1</accession>
<dbReference type="RefSeq" id="WP_071390635.1">
    <property type="nucleotide sequence ID" value="NZ_MLQS01000027.1"/>
</dbReference>
<reference evidence="1 2" key="1">
    <citation type="submission" date="2016-10" db="EMBL/GenBank/DDBJ databases">
        <title>Draft genome sequences of four alkaliphilic bacteria belonging to the Anaerobacillus genus.</title>
        <authorList>
            <person name="Bassil N.M."/>
            <person name="Lloyd J.R."/>
        </authorList>
    </citation>
    <scope>NUCLEOTIDE SEQUENCE [LARGE SCALE GENOMIC DNA]</scope>
    <source>
        <strain evidence="1 2">DSM 22531</strain>
    </source>
</reference>
<proteinExistence type="predicted"/>
<name>A0A1S2M1V1_9BACI</name>
<evidence type="ECO:0000313" key="1">
    <source>
        <dbReference type="EMBL" id="OIJ18719.1"/>
    </source>
</evidence>
<dbReference type="EMBL" id="MLQS01000027">
    <property type="protein sequence ID" value="OIJ18719.1"/>
    <property type="molecule type" value="Genomic_DNA"/>
</dbReference>
<dbReference type="OrthoDB" id="2882457at2"/>
<evidence type="ECO:0008006" key="3">
    <source>
        <dbReference type="Google" id="ProtNLM"/>
    </source>
</evidence>